<evidence type="ECO:0000313" key="1">
    <source>
        <dbReference type="EMBL" id="SEF91654.1"/>
    </source>
</evidence>
<accession>A0A1H5VWN2</accession>
<dbReference type="RefSeq" id="WP_104001821.1">
    <property type="nucleotide sequence ID" value="NZ_FNVQ01000001.1"/>
</dbReference>
<proteinExistence type="predicted"/>
<gene>
    <name evidence="1" type="ORF">SAMN05444390_101867</name>
</gene>
<keyword evidence="2" id="KW-1185">Reference proteome</keyword>
<evidence type="ECO:0000313" key="2">
    <source>
        <dbReference type="Proteomes" id="UP000236745"/>
    </source>
</evidence>
<dbReference type="AlphaFoldDB" id="A0A1H5VWN2"/>
<dbReference type="Pfam" id="PF03692">
    <property type="entry name" value="CxxCxxCC"/>
    <property type="match status" value="1"/>
</dbReference>
<reference evidence="1 2" key="1">
    <citation type="submission" date="2016-10" db="EMBL/GenBank/DDBJ databases">
        <authorList>
            <person name="de Groot N.N."/>
        </authorList>
    </citation>
    <scope>NUCLEOTIDE SEQUENCE [LARGE SCALE GENOMIC DNA]</scope>
    <source>
        <strain evidence="1 2">DSM 22012</strain>
    </source>
</reference>
<dbReference type="Proteomes" id="UP000236745">
    <property type="component" value="Unassembled WGS sequence"/>
</dbReference>
<name>A0A1H5VWN2_9GAMM</name>
<organism evidence="1 2">
    <name type="scientific">Marinobacterium lutimaris</name>
    <dbReference type="NCBI Taxonomy" id="568106"/>
    <lineage>
        <taxon>Bacteria</taxon>
        <taxon>Pseudomonadati</taxon>
        <taxon>Pseudomonadota</taxon>
        <taxon>Gammaproteobacteria</taxon>
        <taxon>Oceanospirillales</taxon>
        <taxon>Oceanospirillaceae</taxon>
        <taxon>Marinobacterium</taxon>
    </lineage>
</organism>
<sequence>MDKEQEFLSGLADAEESEVQFRLAESATISTLCDVVENAADFAKNMRDKVLDPRTPPIACRAKCDHCCYQSVSVTAPEALRIAEYLTRRKLNLVQRFIFKLSTLNKKIEGKTPEQRGALNLPCAFLDKGKCQIYKVRPLLCQKHTSLSLQECIAAKPHGFPPGSITEEKAQLATYTAIISGYRSGLLKSLPKSFHGSYELTKAVLVALETEEAATLWTSGQDVFEDCEIKLIEST</sequence>
<protein>
    <submittedName>
        <fullName evidence="1">Putative zinc-or iron-chelating domain-containing protein</fullName>
    </submittedName>
</protein>
<dbReference type="InterPro" id="IPR005358">
    <property type="entry name" value="Puta_zinc/iron-chelating_dom"/>
</dbReference>
<dbReference type="EMBL" id="FNVQ01000001">
    <property type="protein sequence ID" value="SEF91654.1"/>
    <property type="molecule type" value="Genomic_DNA"/>
</dbReference>
<dbReference type="OrthoDB" id="9806610at2"/>